<organism evidence="2 3">
    <name type="scientific">Prymnesium parvum</name>
    <name type="common">Toxic golden alga</name>
    <dbReference type="NCBI Taxonomy" id="97485"/>
    <lineage>
        <taxon>Eukaryota</taxon>
        <taxon>Haptista</taxon>
        <taxon>Haptophyta</taxon>
        <taxon>Prymnesiophyceae</taxon>
        <taxon>Prymnesiales</taxon>
        <taxon>Prymnesiaceae</taxon>
        <taxon>Prymnesium</taxon>
    </lineage>
</organism>
<evidence type="ECO:0000313" key="2">
    <source>
        <dbReference type="EMBL" id="KAL1528315.1"/>
    </source>
</evidence>
<protein>
    <recommendedName>
        <fullName evidence="1">NAD(P)-binding domain-containing protein</fullName>
    </recommendedName>
</protein>
<reference evidence="2 3" key="1">
    <citation type="journal article" date="2024" name="Science">
        <title>Giant polyketide synthase enzymes in the biosynthesis of giant marine polyether toxins.</title>
        <authorList>
            <person name="Fallon T.R."/>
            <person name="Shende V.V."/>
            <person name="Wierzbicki I.H."/>
            <person name="Pendleton A.L."/>
            <person name="Watervoot N.F."/>
            <person name="Auber R.P."/>
            <person name="Gonzalez D.J."/>
            <person name="Wisecaver J.H."/>
            <person name="Moore B.S."/>
        </authorList>
    </citation>
    <scope>NUCLEOTIDE SEQUENCE [LARGE SCALE GENOMIC DNA]</scope>
    <source>
        <strain evidence="2 3">12B1</strain>
    </source>
</reference>
<dbReference type="EMBL" id="JBGBPQ010000002">
    <property type="protein sequence ID" value="KAL1528315.1"/>
    <property type="molecule type" value="Genomic_DNA"/>
</dbReference>
<feature type="domain" description="NAD(P)-binding" evidence="1">
    <location>
        <begin position="9"/>
        <end position="217"/>
    </location>
</feature>
<dbReference type="InterPro" id="IPR016040">
    <property type="entry name" value="NAD(P)-bd_dom"/>
</dbReference>
<dbReference type="SUPFAM" id="SSF51735">
    <property type="entry name" value="NAD(P)-binding Rossmann-fold domains"/>
    <property type="match status" value="1"/>
</dbReference>
<comment type="caution">
    <text evidence="2">The sequence shown here is derived from an EMBL/GenBank/DDBJ whole genome shotgun (WGS) entry which is preliminary data.</text>
</comment>
<accession>A0AB34K287</accession>
<dbReference type="PANTHER" id="PTHR15020:SF11">
    <property type="entry name" value="OS06G0360300 PROTEIN"/>
    <property type="match status" value="1"/>
</dbReference>
<name>A0AB34K287_PRYPA</name>
<dbReference type="AlphaFoldDB" id="A0AB34K287"/>
<dbReference type="InterPro" id="IPR036291">
    <property type="entry name" value="NAD(P)-bd_dom_sf"/>
</dbReference>
<evidence type="ECO:0000259" key="1">
    <source>
        <dbReference type="Pfam" id="PF13460"/>
    </source>
</evidence>
<dbReference type="Proteomes" id="UP001515480">
    <property type="component" value="Unassembled WGS sequence"/>
</dbReference>
<dbReference type="Pfam" id="PF13460">
    <property type="entry name" value="NAD_binding_10"/>
    <property type="match status" value="1"/>
</dbReference>
<proteinExistence type="predicted"/>
<evidence type="ECO:0000313" key="3">
    <source>
        <dbReference type="Proteomes" id="UP001515480"/>
    </source>
</evidence>
<dbReference type="Gene3D" id="3.40.50.720">
    <property type="entry name" value="NAD(P)-binding Rossmann-like Domain"/>
    <property type="match status" value="1"/>
</dbReference>
<dbReference type="PANTHER" id="PTHR15020">
    <property type="entry name" value="FLAVIN REDUCTASE-RELATED"/>
    <property type="match status" value="1"/>
</dbReference>
<gene>
    <name evidence="2" type="ORF">AB1Y20_009670</name>
</gene>
<keyword evidence="3" id="KW-1185">Reference proteome</keyword>
<sequence>MAERVLVVGGTGRTGARLVDQLRQDPCYTVCVLARNRDKFDLLYRYDDEVELIEGDLTNITEWSSQLKGVSQVVTAVSCGMRTDPLVLLGLKKAPSKLPYEVDYQGVASLVRAAEASGVRRLVAVTTASAGSPFSPAAMFLNAACYFSVKWKFQGEQAIRQSSLDYVIIRPYALDDARDEAPSALGIETSQGKTDTARRWIPRESVATLCHEALRMPMGQRVTFECWATKDHQRRVSWETLQPDPKEGVPDVPHTLATGIGVGGSALVGAGALRMMTWGLSRLLRARRI</sequence>